<dbReference type="OrthoDB" id="10004661at2759"/>
<evidence type="ECO:0000259" key="2">
    <source>
        <dbReference type="Pfam" id="PF23572"/>
    </source>
</evidence>
<accession>F8QCX4</accession>
<dbReference type="Proteomes" id="UP000008063">
    <property type="component" value="Unassembled WGS sequence"/>
</dbReference>
<dbReference type="AlphaFoldDB" id="F8QCX4"/>
<evidence type="ECO:0008006" key="5">
    <source>
        <dbReference type="Google" id="ProtNLM"/>
    </source>
</evidence>
<organism evidence="4">
    <name type="scientific">Serpula lacrymans var. lacrymans (strain S7.3)</name>
    <name type="common">Dry rot fungus</name>
    <dbReference type="NCBI Taxonomy" id="936435"/>
    <lineage>
        <taxon>Eukaryota</taxon>
        <taxon>Fungi</taxon>
        <taxon>Dikarya</taxon>
        <taxon>Basidiomycota</taxon>
        <taxon>Agaricomycotina</taxon>
        <taxon>Agaricomycetes</taxon>
        <taxon>Agaricomycetidae</taxon>
        <taxon>Boletales</taxon>
        <taxon>Coniophorineae</taxon>
        <taxon>Serpulaceae</taxon>
        <taxon>Serpula</taxon>
    </lineage>
</organism>
<feature type="domain" description="GH3 middle" evidence="1">
    <location>
        <begin position="334"/>
        <end position="386"/>
    </location>
</feature>
<feature type="domain" description="GH3 C-terminal" evidence="2">
    <location>
        <begin position="416"/>
        <end position="527"/>
    </location>
</feature>
<dbReference type="Pfam" id="PF23572">
    <property type="entry name" value="GH3_C"/>
    <property type="match status" value="1"/>
</dbReference>
<dbReference type="InterPro" id="IPR055378">
    <property type="entry name" value="GH3_C"/>
</dbReference>
<dbReference type="Pfam" id="PF03321">
    <property type="entry name" value="GH3"/>
    <property type="match status" value="1"/>
</dbReference>
<dbReference type="Pfam" id="PF23571">
    <property type="entry name" value="GH3_M"/>
    <property type="match status" value="1"/>
</dbReference>
<sequence length="541" mass="61062">MFFPPSAPLSSLQKIPSSMVPCPILHPSVYKDYHPFVSRLFEEPCTVSNVENLMAPGIPYFIAHSSGTSNGVTKHFPKYRHPEHMSTSTAGTMAASNPVSKHGGKNCIAFSLGHRQVVQPLDHEGNIARRIPVCLMSTGTVRMHNDMAVERDQIYQSIRIPNNSSPLAVSYIPNYKSFLFMHALFALQEPNMELINTMFSTIFRDFCRVIEEQWETLVQCIEDGNVPELEATGPFIENLRRLFGGPNPERANYLRTIGKATDEPGWLKKIWPGLRTIVAISSGPFITVVPECHHFIGPDVVMQTLGINCSEAFLALAYDSRDPSLYKVVGSDEIIEFLNVNEPEEAKSLTQTWNVKLGEKYEVILTTRDGFWRYRLNDVIEVVGFDPTDGQPIIHYLERRNVHIRLANEITTEKQIQGAIAAVSDSLGYVSELCVSPDYRQTTPRYAFYLELQHSPGSDADLAPAKMHTYLQTHNQNYLKDSQAGKIGVPSVHILRRGTFGEYREWKAQVTNSASGQIKVPLVIWDEETRQWLSKMVEKEF</sequence>
<evidence type="ECO:0000259" key="1">
    <source>
        <dbReference type="Pfam" id="PF23571"/>
    </source>
</evidence>
<keyword evidence="4" id="KW-1185">Reference proteome</keyword>
<dbReference type="OMA" id="LYWELAL"/>
<proteinExistence type="predicted"/>
<dbReference type="InParanoid" id="F8QCX4"/>
<reference evidence="4" key="1">
    <citation type="journal article" date="2011" name="Science">
        <title>The plant cell wall-decomposing machinery underlies the functional diversity of forest fungi.</title>
        <authorList>
            <person name="Eastwood D.C."/>
            <person name="Floudas D."/>
            <person name="Binder M."/>
            <person name="Majcherczyk A."/>
            <person name="Schneider P."/>
            <person name="Aerts A."/>
            <person name="Asiegbu F.O."/>
            <person name="Baker S.E."/>
            <person name="Barry K."/>
            <person name="Bendiksby M."/>
            <person name="Blumentritt M."/>
            <person name="Coutinho P.M."/>
            <person name="Cullen D."/>
            <person name="de Vries R.P."/>
            <person name="Gathman A."/>
            <person name="Goodell B."/>
            <person name="Henrissat B."/>
            <person name="Ihrmark K."/>
            <person name="Kauserud H."/>
            <person name="Kohler A."/>
            <person name="LaButti K."/>
            <person name="Lapidus A."/>
            <person name="Lavin J.L."/>
            <person name="Lee Y.-H."/>
            <person name="Lindquist E."/>
            <person name="Lilly W."/>
            <person name="Lucas S."/>
            <person name="Morin E."/>
            <person name="Murat C."/>
            <person name="Oguiza J.A."/>
            <person name="Park J."/>
            <person name="Pisabarro A.G."/>
            <person name="Riley R."/>
            <person name="Rosling A."/>
            <person name="Salamov A."/>
            <person name="Schmidt O."/>
            <person name="Schmutz J."/>
            <person name="Skrede I."/>
            <person name="Stenlid J."/>
            <person name="Wiebenga A."/>
            <person name="Xie X."/>
            <person name="Kuees U."/>
            <person name="Hibbett D.S."/>
            <person name="Hoffmeister D."/>
            <person name="Hoegberg N."/>
            <person name="Martin F."/>
            <person name="Grigoriev I.V."/>
            <person name="Watkinson S.C."/>
        </authorList>
    </citation>
    <scope>NUCLEOTIDE SEQUENCE [LARGE SCALE GENOMIC DNA]</scope>
    <source>
        <strain evidence="4">strain S7.3</strain>
    </source>
</reference>
<dbReference type="GO" id="GO:0005737">
    <property type="term" value="C:cytoplasm"/>
    <property type="evidence" value="ECO:0007669"/>
    <property type="project" value="TreeGrafter"/>
</dbReference>
<dbReference type="GO" id="GO:0016881">
    <property type="term" value="F:acid-amino acid ligase activity"/>
    <property type="evidence" value="ECO:0007669"/>
    <property type="project" value="TreeGrafter"/>
</dbReference>
<dbReference type="PANTHER" id="PTHR31901">
    <property type="entry name" value="GH3 DOMAIN-CONTAINING PROTEIN"/>
    <property type="match status" value="1"/>
</dbReference>
<dbReference type="InterPro" id="IPR004993">
    <property type="entry name" value="GH3"/>
</dbReference>
<dbReference type="EMBL" id="GL945490">
    <property type="protein sequence ID" value="EGN93989.1"/>
    <property type="molecule type" value="Genomic_DNA"/>
</dbReference>
<dbReference type="HOGENOM" id="CLU_032936_0_0_1"/>
<dbReference type="InterPro" id="IPR055377">
    <property type="entry name" value="GH3_M"/>
</dbReference>
<gene>
    <name evidence="3" type="ORF">SERLA73DRAFT_189145</name>
</gene>
<dbReference type="PANTHER" id="PTHR31901:SF9">
    <property type="entry name" value="GH3 DOMAIN-CONTAINING PROTEIN"/>
    <property type="match status" value="1"/>
</dbReference>
<dbReference type="eggNOG" id="ENOG502QTQD">
    <property type="taxonomic scope" value="Eukaryota"/>
</dbReference>
<evidence type="ECO:0000313" key="4">
    <source>
        <dbReference type="Proteomes" id="UP000008063"/>
    </source>
</evidence>
<name>F8QCX4_SERL3</name>
<evidence type="ECO:0000313" key="3">
    <source>
        <dbReference type="EMBL" id="EGN93989.1"/>
    </source>
</evidence>
<protein>
    <recommendedName>
        <fullName evidence="5">GH3 auxin-responsive promoter</fullName>
    </recommendedName>
</protein>